<dbReference type="InterPro" id="IPR012341">
    <property type="entry name" value="6hp_glycosidase-like_sf"/>
</dbReference>
<feature type="domain" description="Lantibiotic biosynthesis protein dehydration" evidence="1">
    <location>
        <begin position="213"/>
        <end position="581"/>
    </location>
</feature>
<dbReference type="SMART" id="SM01260">
    <property type="entry name" value="LANC_like"/>
    <property type="match status" value="1"/>
</dbReference>
<proteinExistence type="predicted"/>
<dbReference type="InterPro" id="IPR007822">
    <property type="entry name" value="LANC-like"/>
</dbReference>
<dbReference type="PIRSF" id="PIRSF037228">
    <property type="entry name" value="Lant_mod_RumM"/>
    <property type="match status" value="1"/>
</dbReference>
<dbReference type="InterPro" id="IPR017146">
    <property type="entry name" value="Lanti_2_LanM"/>
</dbReference>
<dbReference type="Pfam" id="PF05147">
    <property type="entry name" value="LANC_like"/>
    <property type="match status" value="1"/>
</dbReference>
<dbReference type="Proteomes" id="UP001612741">
    <property type="component" value="Unassembled WGS sequence"/>
</dbReference>
<dbReference type="PRINTS" id="PR01955">
    <property type="entry name" value="LANCFRANKIA"/>
</dbReference>
<evidence type="ECO:0000259" key="1">
    <source>
        <dbReference type="Pfam" id="PF13575"/>
    </source>
</evidence>
<accession>A0ABW7YPM6</accession>
<name>A0ABW7YPM6_9ACTN</name>
<dbReference type="CDD" id="cd04792">
    <property type="entry name" value="LanM-like"/>
    <property type="match status" value="1"/>
</dbReference>
<organism evidence="2 3">
    <name type="scientific">Nonomuraea typhae</name>
    <dbReference type="NCBI Taxonomy" id="2603600"/>
    <lineage>
        <taxon>Bacteria</taxon>
        <taxon>Bacillati</taxon>
        <taxon>Actinomycetota</taxon>
        <taxon>Actinomycetes</taxon>
        <taxon>Streptosporangiales</taxon>
        <taxon>Streptosporangiaceae</taxon>
        <taxon>Nonomuraea</taxon>
    </lineage>
</organism>
<dbReference type="NCBIfam" id="TIGR03897">
    <property type="entry name" value="lanti_2_LanM"/>
    <property type="match status" value="1"/>
</dbReference>
<dbReference type="SUPFAM" id="SSF158745">
    <property type="entry name" value="LanC-like"/>
    <property type="match status" value="1"/>
</dbReference>
<evidence type="ECO:0000313" key="2">
    <source>
        <dbReference type="EMBL" id="MFI6497866.1"/>
    </source>
</evidence>
<dbReference type="Gene3D" id="1.50.10.10">
    <property type="match status" value="1"/>
</dbReference>
<dbReference type="PRINTS" id="PR01950">
    <property type="entry name" value="LANCSUPER"/>
</dbReference>
<dbReference type="InterPro" id="IPR025410">
    <property type="entry name" value="Lant_dehyd"/>
</dbReference>
<dbReference type="Pfam" id="PF13575">
    <property type="entry name" value="DUF4135"/>
    <property type="match status" value="1"/>
</dbReference>
<dbReference type="RefSeq" id="WP_397081078.1">
    <property type="nucleotide sequence ID" value="NZ_JBITGY010000003.1"/>
</dbReference>
<reference evidence="2 3" key="1">
    <citation type="submission" date="2024-10" db="EMBL/GenBank/DDBJ databases">
        <title>The Natural Products Discovery Center: Release of the First 8490 Sequenced Strains for Exploring Actinobacteria Biosynthetic Diversity.</title>
        <authorList>
            <person name="Kalkreuter E."/>
            <person name="Kautsar S.A."/>
            <person name="Yang D."/>
            <person name="Bader C.D."/>
            <person name="Teijaro C.N."/>
            <person name="Fluegel L."/>
            <person name="Davis C.M."/>
            <person name="Simpson J.R."/>
            <person name="Lauterbach L."/>
            <person name="Steele A.D."/>
            <person name="Gui C."/>
            <person name="Meng S."/>
            <person name="Li G."/>
            <person name="Viehrig K."/>
            <person name="Ye F."/>
            <person name="Su P."/>
            <person name="Kiefer A.F."/>
            <person name="Nichols A."/>
            <person name="Cepeda A.J."/>
            <person name="Yan W."/>
            <person name="Fan B."/>
            <person name="Jiang Y."/>
            <person name="Adhikari A."/>
            <person name="Zheng C.-J."/>
            <person name="Schuster L."/>
            <person name="Cowan T.M."/>
            <person name="Smanski M.J."/>
            <person name="Chevrette M.G."/>
            <person name="De Carvalho L.P.S."/>
            <person name="Shen B."/>
        </authorList>
    </citation>
    <scope>NUCLEOTIDE SEQUENCE [LARGE SCALE GENOMIC DNA]</scope>
    <source>
        <strain evidence="2 3">NPDC050545</strain>
    </source>
</reference>
<evidence type="ECO:0000313" key="3">
    <source>
        <dbReference type="Proteomes" id="UP001612741"/>
    </source>
</evidence>
<keyword evidence="3" id="KW-1185">Reference proteome</keyword>
<sequence length="1058" mass="114704">MPEFSGYALAGVPASLRAAPLAERRLAPVAGPPDEQARERLAAWRSVSPFDTPGLWERRLAADSLDEDRLLALLAGIAGTGEEPEWMGIVHDSGFLLESAPGVDWELTQINTLSALMAPLLRHGRELLRARLDGLGGMLFGQGQGQGQGVFLEDAFKPLTELVHRMMARTAVVELHEARETGALGEGGSEERFLRFMASYQRAGGRGRLLERYPVLVRQVSVAVRNWVDSTALLAERLVADAGVLGVTSAPVELHIGLGDRHRGGLTVCRVGFGDGLQILYKPRSQAVDAHFQELLRWFNDHGASRRLRTIKVLDRGEYGWVEYVRARQCESREALCDFYHRQGFLLALLHLLRAADFHAENVIAAGDQPVLVDLESLLAPELPLRDTRVTEVEHAMGQLTVSSVLAIGLLPQPAWTAEDGTLVDVSGMGHPVNVTTPTPIPFLVDLGKDTMRIELARKPMELPNHRPVATDVTLDLNEFRQNVLAGFTEAYRICERERRALAGVLEMFRGDRVRVIVRPTMLYEAMLRTALHPSLLRDGCDRDRHLDALWRESPHLPALDPCIAAERRDLWNNDIPYFSVMTDGDTLLASDDEPVPGIEVRPAMDAVLDRLAAFGPEDYARQHWLVHGTIGLAAAKSHSGRLLPSYSLEPVAQERDAGDPDALVLAALRVGERLRELAVTVDGGAQWFGVNATGDGDWSLGRLRPDLFNGLSGIALFLAHLGALTGDTRHTDLARAALNTALAQTGRGLLGRELGMAGYGGVAYVLSHLAALWQEDRLLGHAMNLLEPLSALIEADREYDVVGGCAGVLAGLDSLYALSPEPRVREVMDKAGRHLLNSRMGAGWLSESLRGQAGRPISGFSHGMGGMGWALGRAGEVLSEGAYVRAGADAIRYEQQSFDPARGTFAELRDHSGFEFAEDTPPAAFWCYGAMGIGLSRVLSSGWLTGPLVEAEIDAALAATRAHGFGLSQCLCHGDFGNIELLLQVAALRDDPGLGREAVALAHASAARREWVCGTVSEVQVPGLMTGLAGIGYGMLRVARPDRVPAVIALERPSTAV</sequence>
<protein>
    <submittedName>
        <fullName evidence="2">Type 2 lanthipeptide synthetase LanM family protein</fullName>
    </submittedName>
</protein>
<dbReference type="EMBL" id="JBITGY010000003">
    <property type="protein sequence ID" value="MFI6497866.1"/>
    <property type="molecule type" value="Genomic_DNA"/>
</dbReference>
<comment type="caution">
    <text evidence="2">The sequence shown here is derived from an EMBL/GenBank/DDBJ whole genome shotgun (WGS) entry which is preliminary data.</text>
</comment>
<gene>
    <name evidence="2" type="ORF">ACIBG2_10800</name>
</gene>